<keyword evidence="2" id="KW-1003">Cell membrane</keyword>
<comment type="subcellular location">
    <subcellularLocation>
        <location evidence="1">Cell membrane</location>
        <topology evidence="1">Multi-pass membrane protein</topology>
    </subcellularLocation>
</comment>
<feature type="transmembrane region" description="Helical" evidence="6">
    <location>
        <begin position="12"/>
        <end position="33"/>
    </location>
</feature>
<sequence length="336" mass="36823">MSGGARGVWMRVRRWLPGVIISLVALVIVFRLARWEELRTAFQNIQPLPVAAAVALTVISLWTRANGWRVLLDHRPTVSQSFFIINEGYLLNNLFPLRMGEVGRAVFMGQASGLGPLHVLSTIVIERAFDLAIAAGMLLSTLPLALGAEWARPFAVVTLGLVIVGLAGLYGMARFNERVQAFILKMGQRWAFVERWIVPRVASLLEGLRVLTRPSQFLAALFWMVLSWVLWVAVHYVMLFTLVPQVPLWWPMFIDSVLALGVAVPSAPAALGVFEAAVVGALAVLGVDNSSALAYAILMHFINFAVTGIFGFIGLLKEGRSLGSLSAQLRAQEPRV</sequence>
<gene>
    <name evidence="7" type="ORF">ADN01_00705</name>
</gene>
<evidence type="ECO:0000313" key="8">
    <source>
        <dbReference type="Proteomes" id="UP000050501"/>
    </source>
</evidence>
<comment type="caution">
    <text evidence="7">The sequence shown here is derived from an EMBL/GenBank/DDBJ whole genome shotgun (WGS) entry which is preliminary data.</text>
</comment>
<feature type="transmembrane region" description="Helical" evidence="6">
    <location>
        <begin position="154"/>
        <end position="173"/>
    </location>
</feature>
<evidence type="ECO:0008006" key="9">
    <source>
        <dbReference type="Google" id="ProtNLM"/>
    </source>
</evidence>
<keyword evidence="5 6" id="KW-0472">Membrane</keyword>
<dbReference type="RefSeq" id="WP_062418054.1">
    <property type="nucleotide sequence ID" value="NZ_DF967974.1"/>
</dbReference>
<evidence type="ECO:0000256" key="2">
    <source>
        <dbReference type="ARBA" id="ARBA00022475"/>
    </source>
</evidence>
<dbReference type="GO" id="GO:0005886">
    <property type="term" value="C:plasma membrane"/>
    <property type="evidence" value="ECO:0007669"/>
    <property type="project" value="UniProtKB-SubCell"/>
</dbReference>
<reference evidence="7 8" key="1">
    <citation type="submission" date="2015-07" db="EMBL/GenBank/DDBJ databases">
        <title>Genome sequence of Levilinea saccharolytica DSM 16555.</title>
        <authorList>
            <person name="Hemp J."/>
            <person name="Ward L.M."/>
            <person name="Pace L.A."/>
            <person name="Fischer W.W."/>
        </authorList>
    </citation>
    <scope>NUCLEOTIDE SEQUENCE [LARGE SCALE GENOMIC DNA]</scope>
    <source>
        <strain evidence="7 8">KIBI-1</strain>
    </source>
</reference>
<proteinExistence type="predicted"/>
<dbReference type="InterPro" id="IPR022791">
    <property type="entry name" value="L-PG_synthase/AglD"/>
</dbReference>
<dbReference type="PATRIC" id="fig|229921.5.peg.3506"/>
<name>A0A0P6Z3K4_9CHLR</name>
<feature type="transmembrane region" description="Helical" evidence="6">
    <location>
        <begin position="217"/>
        <end position="242"/>
    </location>
</feature>
<dbReference type="PANTHER" id="PTHR39087:SF2">
    <property type="entry name" value="UPF0104 MEMBRANE PROTEIN MJ1595"/>
    <property type="match status" value="1"/>
</dbReference>
<keyword evidence="8" id="KW-1185">Reference proteome</keyword>
<evidence type="ECO:0000256" key="4">
    <source>
        <dbReference type="ARBA" id="ARBA00022989"/>
    </source>
</evidence>
<organism evidence="7 8">
    <name type="scientific">Levilinea saccharolytica</name>
    <dbReference type="NCBI Taxonomy" id="229921"/>
    <lineage>
        <taxon>Bacteria</taxon>
        <taxon>Bacillati</taxon>
        <taxon>Chloroflexota</taxon>
        <taxon>Anaerolineae</taxon>
        <taxon>Anaerolineales</taxon>
        <taxon>Anaerolineaceae</taxon>
        <taxon>Levilinea</taxon>
    </lineage>
</organism>
<dbReference type="Pfam" id="PF03706">
    <property type="entry name" value="LPG_synthase_TM"/>
    <property type="match status" value="1"/>
</dbReference>
<dbReference type="EMBL" id="LGCM01000002">
    <property type="protein sequence ID" value="KPL91833.1"/>
    <property type="molecule type" value="Genomic_DNA"/>
</dbReference>
<feature type="transmembrane region" description="Helical" evidence="6">
    <location>
        <begin position="269"/>
        <end position="287"/>
    </location>
</feature>
<keyword evidence="3 6" id="KW-0812">Transmembrane</keyword>
<protein>
    <recommendedName>
        <fullName evidence="9">Flippase-like domain-containing protein</fullName>
    </recommendedName>
</protein>
<feature type="transmembrane region" description="Helical" evidence="6">
    <location>
        <begin position="45"/>
        <end position="65"/>
    </location>
</feature>
<dbReference type="PANTHER" id="PTHR39087">
    <property type="entry name" value="UPF0104 MEMBRANE PROTEIN MJ1595"/>
    <property type="match status" value="1"/>
</dbReference>
<dbReference type="STRING" id="229921.ADN01_00705"/>
<evidence type="ECO:0000256" key="1">
    <source>
        <dbReference type="ARBA" id="ARBA00004651"/>
    </source>
</evidence>
<feature type="transmembrane region" description="Helical" evidence="6">
    <location>
        <begin position="293"/>
        <end position="316"/>
    </location>
</feature>
<dbReference type="NCBIfam" id="TIGR00374">
    <property type="entry name" value="flippase-like domain"/>
    <property type="match status" value="1"/>
</dbReference>
<evidence type="ECO:0000313" key="7">
    <source>
        <dbReference type="EMBL" id="KPL91833.1"/>
    </source>
</evidence>
<evidence type="ECO:0000256" key="6">
    <source>
        <dbReference type="SAM" id="Phobius"/>
    </source>
</evidence>
<feature type="transmembrane region" description="Helical" evidence="6">
    <location>
        <begin position="128"/>
        <end position="148"/>
    </location>
</feature>
<evidence type="ECO:0000256" key="5">
    <source>
        <dbReference type="ARBA" id="ARBA00023136"/>
    </source>
</evidence>
<dbReference type="OrthoDB" id="161181at2"/>
<dbReference type="Proteomes" id="UP000050501">
    <property type="component" value="Unassembled WGS sequence"/>
</dbReference>
<keyword evidence="4 6" id="KW-1133">Transmembrane helix</keyword>
<evidence type="ECO:0000256" key="3">
    <source>
        <dbReference type="ARBA" id="ARBA00022692"/>
    </source>
</evidence>
<dbReference type="AlphaFoldDB" id="A0A0P6Z3K4"/>
<accession>A0A0P6Z3K4</accession>